<dbReference type="EMBL" id="CP060804">
    <property type="protein sequence ID" value="QNP39353.1"/>
    <property type="molecule type" value="Genomic_DNA"/>
</dbReference>
<dbReference type="Pfam" id="PF22398">
    <property type="entry name" value="DUF6978"/>
    <property type="match status" value="1"/>
</dbReference>
<reference evidence="1 2" key="1">
    <citation type="submission" date="2020-08" db="EMBL/GenBank/DDBJ databases">
        <title>Enterococcus faecalis SF28073 genome assembly.</title>
        <authorList>
            <person name="Duerkop B.A."/>
            <person name="Johnson C.N."/>
        </authorList>
    </citation>
    <scope>NUCLEOTIDE SEQUENCE [LARGE SCALE GENOMIC DNA]</scope>
    <source>
        <strain evidence="1 2">SF28073</strain>
    </source>
</reference>
<sequence length="152" mass="17993">MWRFQMNQQEEFDMLFSCLKIIDEDKLNFPEVGSQNYHNLYKYQNKEEKFKLLINRKGHLNKQNLTYIMNSQRLKGLLVRLDMTGPPHIGIDGKKIDTPHVHIFDKNHNFGSIVEPLSRISNIIIKNELRDSLEAFLVYNNVDLKNKNIPHL</sequence>
<gene>
    <name evidence="1" type="ORF">H9Q64_12025</name>
</gene>
<evidence type="ECO:0000313" key="1">
    <source>
        <dbReference type="EMBL" id="QNP39353.1"/>
    </source>
</evidence>
<accession>A0A7H0FTI7</accession>
<organism evidence="1 2">
    <name type="scientific">Enterococcus faecalis</name>
    <name type="common">Streptococcus faecalis</name>
    <dbReference type="NCBI Taxonomy" id="1351"/>
    <lineage>
        <taxon>Bacteria</taxon>
        <taxon>Bacillati</taxon>
        <taxon>Bacillota</taxon>
        <taxon>Bacilli</taxon>
        <taxon>Lactobacillales</taxon>
        <taxon>Enterococcaceae</taxon>
        <taxon>Enterococcus</taxon>
    </lineage>
</organism>
<name>A0A7H0FTI7_ENTFL</name>
<dbReference type="InterPro" id="IPR053916">
    <property type="entry name" value="DUF6978"/>
</dbReference>
<evidence type="ECO:0000313" key="2">
    <source>
        <dbReference type="Proteomes" id="UP000516122"/>
    </source>
</evidence>
<dbReference type="Proteomes" id="UP000516122">
    <property type="component" value="Chromosome"/>
</dbReference>
<proteinExistence type="predicted"/>
<dbReference type="AlphaFoldDB" id="A0A7H0FTI7"/>
<protein>
    <submittedName>
        <fullName evidence="1">Uncharacterized protein</fullName>
    </submittedName>
</protein>